<dbReference type="SUPFAM" id="SSF55729">
    <property type="entry name" value="Acyl-CoA N-acyltransferases (Nat)"/>
    <property type="match status" value="1"/>
</dbReference>
<gene>
    <name evidence="2" type="ORF">H9Y04_37430</name>
</gene>
<evidence type="ECO:0000313" key="2">
    <source>
        <dbReference type="EMBL" id="MBC9718223.1"/>
    </source>
</evidence>
<feature type="domain" description="N-acetyltransferase" evidence="1">
    <location>
        <begin position="10"/>
        <end position="175"/>
    </location>
</feature>
<dbReference type="PANTHER" id="PTHR43792">
    <property type="entry name" value="GNAT FAMILY, PUTATIVE (AFU_ORTHOLOGUE AFUA_3G00765)-RELATED-RELATED"/>
    <property type="match status" value="1"/>
</dbReference>
<dbReference type="Pfam" id="PF13302">
    <property type="entry name" value="Acetyltransf_3"/>
    <property type="match status" value="1"/>
</dbReference>
<reference evidence="2 3" key="1">
    <citation type="submission" date="2020-08" db="EMBL/GenBank/DDBJ databases">
        <title>Genemic of Streptomyces polyaspartic.</title>
        <authorList>
            <person name="Liu W."/>
        </authorList>
    </citation>
    <scope>NUCLEOTIDE SEQUENCE [LARGE SCALE GENOMIC DNA]</scope>
    <source>
        <strain evidence="2 3">TRM66268-LWL</strain>
    </source>
</reference>
<dbReference type="InterPro" id="IPR051531">
    <property type="entry name" value="N-acetyltransferase"/>
</dbReference>
<evidence type="ECO:0000259" key="1">
    <source>
        <dbReference type="PROSITE" id="PS51186"/>
    </source>
</evidence>
<dbReference type="PROSITE" id="PS51186">
    <property type="entry name" value="GNAT"/>
    <property type="match status" value="1"/>
</dbReference>
<name>A0ABR7SVD0_9ACTN</name>
<organism evidence="2 3">
    <name type="scientific">Streptomyces polyasparticus</name>
    <dbReference type="NCBI Taxonomy" id="2767826"/>
    <lineage>
        <taxon>Bacteria</taxon>
        <taxon>Bacillati</taxon>
        <taxon>Actinomycetota</taxon>
        <taxon>Actinomycetes</taxon>
        <taxon>Kitasatosporales</taxon>
        <taxon>Streptomycetaceae</taxon>
        <taxon>Streptomyces</taxon>
    </lineage>
</organism>
<protein>
    <submittedName>
        <fullName evidence="2">GNAT family N-acetyltransferase</fullName>
    </submittedName>
</protein>
<dbReference type="Proteomes" id="UP000642284">
    <property type="component" value="Unassembled WGS sequence"/>
</dbReference>
<dbReference type="InterPro" id="IPR000182">
    <property type="entry name" value="GNAT_dom"/>
</dbReference>
<comment type="caution">
    <text evidence="2">The sequence shown here is derived from an EMBL/GenBank/DDBJ whole genome shotgun (WGS) entry which is preliminary data.</text>
</comment>
<dbReference type="EMBL" id="JACTVJ010000024">
    <property type="protein sequence ID" value="MBC9718223.1"/>
    <property type="molecule type" value="Genomic_DNA"/>
</dbReference>
<keyword evidence="3" id="KW-1185">Reference proteome</keyword>
<dbReference type="InterPro" id="IPR016181">
    <property type="entry name" value="Acyl_CoA_acyltransferase"/>
</dbReference>
<proteinExistence type="predicted"/>
<evidence type="ECO:0000313" key="3">
    <source>
        <dbReference type="Proteomes" id="UP000642284"/>
    </source>
</evidence>
<sequence length="181" mass="19372">MLRELRTPRLRLLPVKPAYAAEMARVLGDPALHTFIGGAPESEQELRARYERWLAGSPDPQVTWCNWVVELVAQRRFVGAVQATVGPAPAHLQGYADDSRIAEIAWTVGTPWQGRGIAREAACALVVALAQEPLDAVIAHVHPDHHASASVAAAAGLTVTDVVHDGEVMWRLELSGPGAGA</sequence>
<accession>A0ABR7SVD0</accession>
<dbReference type="Gene3D" id="3.40.630.30">
    <property type="match status" value="1"/>
</dbReference>
<dbReference type="PANTHER" id="PTHR43792:SF1">
    <property type="entry name" value="N-ACETYLTRANSFERASE DOMAIN-CONTAINING PROTEIN"/>
    <property type="match status" value="1"/>
</dbReference>